<evidence type="ECO:0000313" key="4">
    <source>
        <dbReference type="EMBL" id="CAI8045038.1"/>
    </source>
</evidence>
<dbReference type="SMART" id="SM00560">
    <property type="entry name" value="LamGL"/>
    <property type="match status" value="1"/>
</dbReference>
<reference evidence="4" key="1">
    <citation type="submission" date="2023-03" db="EMBL/GenBank/DDBJ databases">
        <authorList>
            <person name="Steffen K."/>
            <person name="Cardenas P."/>
        </authorList>
    </citation>
    <scope>NUCLEOTIDE SEQUENCE</scope>
</reference>
<dbReference type="Gene3D" id="2.60.120.200">
    <property type="match status" value="1"/>
</dbReference>
<dbReference type="Pfam" id="PF13385">
    <property type="entry name" value="Laminin_G_3"/>
    <property type="match status" value="1"/>
</dbReference>
<evidence type="ECO:0000259" key="3">
    <source>
        <dbReference type="SMART" id="SM00560"/>
    </source>
</evidence>
<evidence type="ECO:0000313" key="5">
    <source>
        <dbReference type="Proteomes" id="UP001174909"/>
    </source>
</evidence>
<evidence type="ECO:0000256" key="1">
    <source>
        <dbReference type="ARBA" id="ARBA00022729"/>
    </source>
</evidence>
<keyword evidence="5" id="KW-1185">Reference proteome</keyword>
<keyword evidence="2" id="KW-1015">Disulfide bond</keyword>
<comment type="caution">
    <text evidence="4">The sequence shown here is derived from an EMBL/GenBank/DDBJ whole genome shotgun (WGS) entry which is preliminary data.</text>
</comment>
<evidence type="ECO:0000256" key="2">
    <source>
        <dbReference type="ARBA" id="ARBA00023157"/>
    </source>
</evidence>
<dbReference type="AlphaFoldDB" id="A0AA35X4F9"/>
<keyword evidence="1" id="KW-0732">Signal</keyword>
<dbReference type="SUPFAM" id="SSF49899">
    <property type="entry name" value="Concanavalin A-like lectins/glucanases"/>
    <property type="match status" value="1"/>
</dbReference>
<protein>
    <recommendedName>
        <fullName evidence="3">LamG-like jellyroll fold domain-containing protein</fullName>
    </recommendedName>
</protein>
<dbReference type="InterPro" id="IPR006558">
    <property type="entry name" value="LamG-like"/>
</dbReference>
<dbReference type="Proteomes" id="UP001174909">
    <property type="component" value="Unassembled WGS sequence"/>
</dbReference>
<organism evidence="4 5">
    <name type="scientific">Geodia barretti</name>
    <name type="common">Barrett's horny sponge</name>
    <dbReference type="NCBI Taxonomy" id="519541"/>
    <lineage>
        <taxon>Eukaryota</taxon>
        <taxon>Metazoa</taxon>
        <taxon>Porifera</taxon>
        <taxon>Demospongiae</taxon>
        <taxon>Heteroscleromorpha</taxon>
        <taxon>Tetractinellida</taxon>
        <taxon>Astrophorina</taxon>
        <taxon>Geodiidae</taxon>
        <taxon>Geodia</taxon>
    </lineage>
</organism>
<dbReference type="InterPro" id="IPR013320">
    <property type="entry name" value="ConA-like_dom_sf"/>
</dbReference>
<name>A0AA35X4F9_GEOBA</name>
<gene>
    <name evidence="4" type="ORF">GBAR_LOCUS24925</name>
</gene>
<sequence>MVAGKYGEALEFDGKDDFVEVPLEDSITFSTGDSLTVQVWVKTDDEPPNNDGIVGNYRPGTDAVWILSVSGDDAAARGKMGFSVRDKGRANSAGIRSVDFLNDDEWHVLAGVRDQKAKKIRFYVDGELIGEADDKTQDIDSGQSIWVGEHLNRFYKGLIDEVKVWNRPLTAEELKQSQLQPSPVDASGKLTTTWGVIKTGYR</sequence>
<dbReference type="EMBL" id="CASHTH010003442">
    <property type="protein sequence ID" value="CAI8045038.1"/>
    <property type="molecule type" value="Genomic_DNA"/>
</dbReference>
<proteinExistence type="predicted"/>
<accession>A0AA35X4F9</accession>
<feature type="domain" description="LamG-like jellyroll fold" evidence="3">
    <location>
        <begin position="33"/>
        <end position="172"/>
    </location>
</feature>